<evidence type="ECO:0000259" key="10">
    <source>
        <dbReference type="PROSITE" id="PS50011"/>
    </source>
</evidence>
<dbReference type="InterPro" id="IPR024678">
    <property type="entry name" value="Kinase_OSR1/WNK_CCT"/>
</dbReference>
<evidence type="ECO:0000256" key="9">
    <source>
        <dbReference type="SAM" id="MobiDB-lite"/>
    </source>
</evidence>
<feature type="domain" description="Protein kinase" evidence="10">
    <location>
        <begin position="24"/>
        <end position="282"/>
    </location>
</feature>
<reference evidence="11" key="1">
    <citation type="submission" date="2009-02" db="EMBL/GenBank/DDBJ databases">
        <title>Full length sequence-verified cDNA sequences from Sitka spruce (Picea sitchensis).</title>
        <authorList>
            <person name="Reid K.E."/>
            <person name="Liao N."/>
            <person name="Ralph S."/>
            <person name="Kolosova N."/>
            <person name="Oddy C."/>
            <person name="Moore R."/>
            <person name="Mayo M."/>
            <person name="Wagner S."/>
            <person name="King J."/>
            <person name="Yanchuk A."/>
            <person name="Holt R."/>
            <person name="Jones S."/>
            <person name="Marra M."/>
            <person name="Ritland C.E."/>
            <person name="Ritland K."/>
            <person name="Bohlmann J."/>
        </authorList>
    </citation>
    <scope>NUCLEOTIDE SEQUENCE</scope>
    <source>
        <tissue evidence="11">Bark</tissue>
    </source>
</reference>
<sequence length="885" mass="100773">MPYYRLQHEAESEFLEVDPTGRYGRYIEVLGKGASKTVYRAFDEIEGVEVAWNQVKVNDVLQSPEDLERLYSEVHLLKTLKHKNIIKFFSSWIDTKTRNINFITEMFTSGTLRQYRQKHKRVDLRAVKNWARQILRGLLYLHSHDPPIIHRDLKCDNIFVNGNQGEVKIGDLGLAAILCKSHSAHSVIGTPEFMAPELYDEEYNELVDIYAFGMCLLEMLTFEYPYSECSNPAQIYKKVTSGKKPAALYKVKDPEVRQFVEKCLVTVSRRLPARELLMDPFLQTDEHGLEYSFSRLDFCRDDVGELGPLLREPNIEAFQNGGHKAHQSIHFVHPCSKNGISVHYENKKQRRVVPLPSYFREDSMSHNMDFTVKGKKREDDTIFLRLRIADTEGRIRNIYFPFDVEGDTAMSVASEMVAELDLADQDVTKIAEMIDEEILALVPDWKAGVAIDDHHYFYDHDNSTYETNEACWWNHNDHVSSISSQSSLLEYLRSHYYVDNKSEIVPCTRVECAAMHGRFEEVTFQVNATDFSSYVEEEAPTISSGSSDVLHHDWVNGEDPVSPGSFMSHGSGASNFEDPQSCLISSVTGNKEDVVPSKPAKPPEKTGYVDNFEESWSHGLSEGFSPVTHSDCLSSVHKPMLHPQSPSSVKILSDEDEDSTSRELRLLAVKHQKELMELQRKHEHSLLEIENELKNTTPLRSPLDKKKSSPGINFQDQKLNVNGQQEHREDDSVRHGTIGRDKEFAAMKQLGSDVRGTRLSSNASHRISPKDPAVSSDFPGPRKLAMHSSPTPPVRPINRNIAPNQRLMKMHSFSGVDSQHSINSLAREVSRQRNYQTIGAFRTGNLDDKKHSGEGLRRFPSISQKSSSRNCKEKLDSLREMKHSM</sequence>
<feature type="compositionally biased region" description="Basic and acidic residues" evidence="9">
    <location>
        <begin position="845"/>
        <end position="857"/>
    </location>
</feature>
<dbReference type="Gene3D" id="3.10.20.90">
    <property type="entry name" value="Phosphatidylinositol 3-kinase Catalytic Subunit, Chain A, domain 1"/>
    <property type="match status" value="1"/>
</dbReference>
<dbReference type="Pfam" id="PF00069">
    <property type="entry name" value="Pkinase"/>
    <property type="match status" value="1"/>
</dbReference>
<dbReference type="GO" id="GO:0005524">
    <property type="term" value="F:ATP binding"/>
    <property type="evidence" value="ECO:0007669"/>
    <property type="project" value="UniProtKB-KW"/>
</dbReference>
<evidence type="ECO:0000256" key="6">
    <source>
        <dbReference type="ARBA" id="ARBA00022840"/>
    </source>
</evidence>
<dbReference type="EC" id="2.7.11.1" evidence="1"/>
<evidence type="ECO:0000256" key="4">
    <source>
        <dbReference type="ARBA" id="ARBA00022741"/>
    </source>
</evidence>
<dbReference type="FunFam" id="3.30.200.20:FF:000075">
    <property type="entry name" value="Probable serine/threonine-protein kinase WNK1"/>
    <property type="match status" value="1"/>
</dbReference>
<dbReference type="InterPro" id="IPR008271">
    <property type="entry name" value="Ser/Thr_kinase_AS"/>
</dbReference>
<dbReference type="Gene3D" id="3.30.200.20">
    <property type="entry name" value="Phosphorylase Kinase, domain 1"/>
    <property type="match status" value="1"/>
</dbReference>
<comment type="catalytic activity">
    <reaction evidence="8">
        <text>L-seryl-[protein] + ATP = O-phospho-L-seryl-[protein] + ADP + H(+)</text>
        <dbReference type="Rhea" id="RHEA:17989"/>
        <dbReference type="Rhea" id="RHEA-COMP:9863"/>
        <dbReference type="Rhea" id="RHEA-COMP:11604"/>
        <dbReference type="ChEBI" id="CHEBI:15378"/>
        <dbReference type="ChEBI" id="CHEBI:29999"/>
        <dbReference type="ChEBI" id="CHEBI:30616"/>
        <dbReference type="ChEBI" id="CHEBI:83421"/>
        <dbReference type="ChEBI" id="CHEBI:456216"/>
        <dbReference type="EC" id="2.7.11.1"/>
    </reaction>
</comment>
<feature type="region of interest" description="Disordered" evidence="9">
    <location>
        <begin position="843"/>
        <end position="885"/>
    </location>
</feature>
<dbReference type="EMBL" id="BT071286">
    <property type="protein sequence ID" value="ACN40752.1"/>
    <property type="molecule type" value="mRNA"/>
</dbReference>
<dbReference type="AlphaFoldDB" id="C0PSG2"/>
<dbReference type="SUPFAM" id="SSF56112">
    <property type="entry name" value="Protein kinase-like (PK-like)"/>
    <property type="match status" value="1"/>
</dbReference>
<keyword evidence="6" id="KW-0067">ATP-binding</keyword>
<dbReference type="InterPro" id="IPR050588">
    <property type="entry name" value="WNK_Ser-Thr_kinase"/>
</dbReference>
<comment type="catalytic activity">
    <reaction evidence="7">
        <text>L-threonyl-[protein] + ATP = O-phospho-L-threonyl-[protein] + ADP + H(+)</text>
        <dbReference type="Rhea" id="RHEA:46608"/>
        <dbReference type="Rhea" id="RHEA-COMP:11060"/>
        <dbReference type="Rhea" id="RHEA-COMP:11605"/>
        <dbReference type="ChEBI" id="CHEBI:15378"/>
        <dbReference type="ChEBI" id="CHEBI:30013"/>
        <dbReference type="ChEBI" id="CHEBI:30616"/>
        <dbReference type="ChEBI" id="CHEBI:61977"/>
        <dbReference type="ChEBI" id="CHEBI:456216"/>
        <dbReference type="EC" id="2.7.11.1"/>
    </reaction>
</comment>
<evidence type="ECO:0000256" key="1">
    <source>
        <dbReference type="ARBA" id="ARBA00012513"/>
    </source>
</evidence>
<feature type="compositionally biased region" description="Basic and acidic residues" evidence="9">
    <location>
        <begin position="725"/>
        <end position="740"/>
    </location>
</feature>
<dbReference type="GO" id="GO:0004674">
    <property type="term" value="F:protein serine/threonine kinase activity"/>
    <property type="evidence" value="ECO:0007669"/>
    <property type="project" value="UniProtKB-KW"/>
</dbReference>
<keyword evidence="5" id="KW-0418">Kinase</keyword>
<dbReference type="CDD" id="cd13983">
    <property type="entry name" value="STKc_WNK"/>
    <property type="match status" value="1"/>
</dbReference>
<dbReference type="Pfam" id="PF12202">
    <property type="entry name" value="OSR1_C"/>
    <property type="match status" value="1"/>
</dbReference>
<keyword evidence="3" id="KW-0808">Transferase</keyword>
<dbReference type="InterPro" id="IPR011009">
    <property type="entry name" value="Kinase-like_dom_sf"/>
</dbReference>
<feature type="region of interest" description="Disordered" evidence="9">
    <location>
        <begin position="752"/>
        <end position="797"/>
    </location>
</feature>
<feature type="compositionally biased region" description="Polar residues" evidence="9">
    <location>
        <begin position="710"/>
        <end position="724"/>
    </location>
</feature>
<name>C0PSG2_PICSI</name>
<dbReference type="SMART" id="SM00220">
    <property type="entry name" value="S_TKc"/>
    <property type="match status" value="1"/>
</dbReference>
<dbReference type="PROSITE" id="PS00108">
    <property type="entry name" value="PROTEIN_KINASE_ST"/>
    <property type="match status" value="1"/>
</dbReference>
<organism evidence="11">
    <name type="scientific">Picea sitchensis</name>
    <name type="common">Sitka spruce</name>
    <name type="synonym">Pinus sitchensis</name>
    <dbReference type="NCBI Taxonomy" id="3332"/>
    <lineage>
        <taxon>Eukaryota</taxon>
        <taxon>Viridiplantae</taxon>
        <taxon>Streptophyta</taxon>
        <taxon>Embryophyta</taxon>
        <taxon>Tracheophyta</taxon>
        <taxon>Spermatophyta</taxon>
        <taxon>Pinopsida</taxon>
        <taxon>Pinidae</taxon>
        <taxon>Conifers I</taxon>
        <taxon>Pinales</taxon>
        <taxon>Pinaceae</taxon>
        <taxon>Picea</taxon>
    </lineage>
</organism>
<accession>C0PSG2</accession>
<keyword evidence="2" id="KW-0723">Serine/threonine-protein kinase</keyword>
<feature type="compositionally biased region" description="Basic and acidic residues" evidence="9">
    <location>
        <begin position="870"/>
        <end position="885"/>
    </location>
</feature>
<dbReference type="FunFam" id="1.10.510.10:FF:000046">
    <property type="entry name" value="probable serine/threonine-protein kinase WNK9"/>
    <property type="match status" value="1"/>
</dbReference>
<evidence type="ECO:0000256" key="5">
    <source>
        <dbReference type="ARBA" id="ARBA00022777"/>
    </source>
</evidence>
<dbReference type="InterPro" id="IPR000719">
    <property type="entry name" value="Prot_kinase_dom"/>
</dbReference>
<evidence type="ECO:0000313" key="11">
    <source>
        <dbReference type="EMBL" id="ACN40752.1"/>
    </source>
</evidence>
<evidence type="ECO:0000256" key="7">
    <source>
        <dbReference type="ARBA" id="ARBA00047899"/>
    </source>
</evidence>
<keyword evidence="4" id="KW-0547">Nucleotide-binding</keyword>
<feature type="region of interest" description="Disordered" evidence="9">
    <location>
        <begin position="697"/>
        <end position="740"/>
    </location>
</feature>
<evidence type="ECO:0000256" key="8">
    <source>
        <dbReference type="ARBA" id="ARBA00048679"/>
    </source>
</evidence>
<dbReference type="Gene3D" id="1.10.510.10">
    <property type="entry name" value="Transferase(Phosphotransferase) domain 1"/>
    <property type="match status" value="1"/>
</dbReference>
<feature type="region of interest" description="Disordered" evidence="9">
    <location>
        <begin position="635"/>
        <end position="656"/>
    </location>
</feature>
<evidence type="ECO:0000256" key="3">
    <source>
        <dbReference type="ARBA" id="ARBA00022679"/>
    </source>
</evidence>
<dbReference type="PROSITE" id="PS50011">
    <property type="entry name" value="PROTEIN_KINASE_DOM"/>
    <property type="match status" value="1"/>
</dbReference>
<protein>
    <recommendedName>
        <fullName evidence="1">non-specific serine/threonine protein kinase</fullName>
        <ecNumber evidence="1">2.7.11.1</ecNumber>
    </recommendedName>
</protein>
<proteinExistence type="evidence at transcript level"/>
<evidence type="ECO:0000256" key="2">
    <source>
        <dbReference type="ARBA" id="ARBA00022527"/>
    </source>
</evidence>
<dbReference type="PANTHER" id="PTHR13902">
    <property type="entry name" value="SERINE/THREONINE-PROTEIN KINASE WNK WITH NO LYSINE -RELATED"/>
    <property type="match status" value="1"/>
</dbReference>